<dbReference type="PANTHER" id="PTHR43053">
    <property type="entry name" value="GLYCOSIDASE FAMILY 31"/>
    <property type="match status" value="1"/>
</dbReference>
<evidence type="ECO:0000259" key="5">
    <source>
        <dbReference type="Pfam" id="PF16874"/>
    </source>
</evidence>
<keyword evidence="9" id="KW-1185">Reference proteome</keyword>
<dbReference type="InterPro" id="IPR031704">
    <property type="entry name" value="Glyco_hydro_36_N"/>
</dbReference>
<dbReference type="EMBL" id="SDPM01000001">
    <property type="protein sequence ID" value="RXZ88069.1"/>
    <property type="molecule type" value="Genomic_DNA"/>
</dbReference>
<dbReference type="RefSeq" id="WP_129172332.1">
    <property type="nucleotide sequence ID" value="NZ_JACCBI010000001.1"/>
</dbReference>
<evidence type="ECO:0000256" key="3">
    <source>
        <dbReference type="ARBA" id="ARBA00022801"/>
    </source>
</evidence>
<dbReference type="InterPro" id="IPR031705">
    <property type="entry name" value="Glyco_hydro_36_C"/>
</dbReference>
<dbReference type="OrthoDB" id="9758822at2"/>
<gene>
    <name evidence="7" type="ORF">BJ972_002261</name>
    <name evidence="8" type="ORF">ESP50_02455</name>
</gene>
<dbReference type="InterPro" id="IPR017853">
    <property type="entry name" value="GH"/>
</dbReference>
<evidence type="ECO:0000256" key="4">
    <source>
        <dbReference type="ARBA" id="ARBA00023295"/>
    </source>
</evidence>
<dbReference type="Pfam" id="PF02065">
    <property type="entry name" value="Melibiase"/>
    <property type="match status" value="1"/>
</dbReference>
<dbReference type="InterPro" id="IPR013785">
    <property type="entry name" value="Aldolase_TIM"/>
</dbReference>
<dbReference type="Gene3D" id="3.20.20.70">
    <property type="entry name" value="Aldolase class I"/>
    <property type="match status" value="1"/>
</dbReference>
<evidence type="ECO:0000256" key="1">
    <source>
        <dbReference type="ARBA" id="ARBA00001255"/>
    </source>
</evidence>
<evidence type="ECO:0000313" key="8">
    <source>
        <dbReference type="EMBL" id="RXZ88069.1"/>
    </source>
</evidence>
<dbReference type="Gene3D" id="2.70.98.60">
    <property type="entry name" value="alpha-galactosidase from lactobacil brevis"/>
    <property type="match status" value="1"/>
</dbReference>
<dbReference type="SUPFAM" id="SSF51445">
    <property type="entry name" value="(Trans)glycosidases"/>
    <property type="match status" value="1"/>
</dbReference>
<protein>
    <recommendedName>
        <fullName evidence="2">alpha-galactosidase</fullName>
        <ecNumber evidence="2">3.2.1.22</ecNumber>
    </recommendedName>
</protein>
<dbReference type="EC" id="3.2.1.22" evidence="2"/>
<comment type="catalytic activity">
    <reaction evidence="1">
        <text>Hydrolysis of terminal, non-reducing alpha-D-galactose residues in alpha-D-galactosides, including galactose oligosaccharides, galactomannans and galactolipids.</text>
        <dbReference type="EC" id="3.2.1.22"/>
    </reaction>
</comment>
<name>A0A4Q2M7N8_9MICO</name>
<dbReference type="PROSITE" id="PS00512">
    <property type="entry name" value="ALPHA_GALACTOSIDASE"/>
    <property type="match status" value="1"/>
</dbReference>
<sequence>MIQYLRASGVSLVIDARPGTTPAVLHWGRDLGDLDETALAAFADSVAASVPPSAIDEPLRLTLLPSFADGWSGRPAIEYSAPTGWARTGDVAEGAVEFGPLDAATDIELTPEGVLRVRHRLQNRSDVSVGLHAASIVLPVPSRARELLDFSGLWAHERRPQRITPGHGVWSRESRHGRPGHDDPYLVVAGTPGFGFESGEVWATHIAWSGDRVQWFERSSLGPTTLGGGELLAPGELTLEPGDEYTSPWVVGVWSDAGLDGVSDRLHPWIRSWSTIDRPRPLMLNTWEAVYFEHSLEGLQPLIDAAARVGVERFVLDDGWFVGRNNDRTSLGDWFVDETKWPGGLSPLIEKVHAGGMEFGLWFEPEMVSPESELARTHPDWILSDVRASTWRHQHVLDLANPDVFDYIFGRLDALLGEYAIAYVKWDHNRDVLAPGAHAQTAALYRLIDAVRAAHPGVEIESCASGGGRIDLGILPRTDRVWTSDTNDPLERQLIQRYSSLLVPPEYLGGHLGDARAHTTGRTSSLAFRLATAFFGSAGIEWDLTEATDAELDVITAWATAYRERRALLHSGRVVRADAADEATLVHGVVAPDRSTGLFASVLLAAPEAALPPAVRLPGLDPERTYRVSVLEFGAETPRIDNSQPTWFTEGVTLRGSVLGEVGLPPLLMAPENAVLLEAVAIDA</sequence>
<evidence type="ECO:0000313" key="9">
    <source>
        <dbReference type="Proteomes" id="UP000292686"/>
    </source>
</evidence>
<dbReference type="InterPro" id="IPR050985">
    <property type="entry name" value="Alpha-glycosidase_related"/>
</dbReference>
<reference evidence="8 9" key="1">
    <citation type="submission" date="2019-01" db="EMBL/GenBank/DDBJ databases">
        <title>Agromyces.</title>
        <authorList>
            <person name="Li J."/>
        </authorList>
    </citation>
    <scope>NUCLEOTIDE SEQUENCE [LARGE SCALE GENOMIC DNA]</scope>
    <source>
        <strain evidence="8 9">DSM 23870</strain>
    </source>
</reference>
<dbReference type="GO" id="GO:0004557">
    <property type="term" value="F:alpha-galactosidase activity"/>
    <property type="evidence" value="ECO:0007669"/>
    <property type="project" value="UniProtKB-EC"/>
</dbReference>
<dbReference type="FunFam" id="3.20.20.70:FF:000118">
    <property type="entry name" value="Alpha-galactosidase"/>
    <property type="match status" value="1"/>
</dbReference>
<dbReference type="GO" id="GO:0016052">
    <property type="term" value="P:carbohydrate catabolic process"/>
    <property type="evidence" value="ECO:0007669"/>
    <property type="project" value="InterPro"/>
</dbReference>
<dbReference type="PANTHER" id="PTHR43053:SF3">
    <property type="entry name" value="ALPHA-GALACTOSIDASE C-RELATED"/>
    <property type="match status" value="1"/>
</dbReference>
<dbReference type="EMBL" id="JACCBI010000001">
    <property type="protein sequence ID" value="NYD67742.1"/>
    <property type="molecule type" value="Genomic_DNA"/>
</dbReference>
<reference evidence="7 10" key="2">
    <citation type="submission" date="2020-07" db="EMBL/GenBank/DDBJ databases">
        <title>Sequencing the genomes of 1000 actinobacteria strains.</title>
        <authorList>
            <person name="Klenk H.-P."/>
        </authorList>
    </citation>
    <scope>NUCLEOTIDE SEQUENCE [LARGE SCALE GENOMIC DNA]</scope>
    <source>
        <strain evidence="7 10">DSM 23870</strain>
    </source>
</reference>
<proteinExistence type="predicted"/>
<evidence type="ECO:0000313" key="7">
    <source>
        <dbReference type="EMBL" id="NYD67742.1"/>
    </source>
</evidence>
<organism evidence="8 9">
    <name type="scientific">Agromyces atrinae</name>
    <dbReference type="NCBI Taxonomy" id="592376"/>
    <lineage>
        <taxon>Bacteria</taxon>
        <taxon>Bacillati</taxon>
        <taxon>Actinomycetota</taxon>
        <taxon>Actinomycetes</taxon>
        <taxon>Micrococcales</taxon>
        <taxon>Microbacteriaceae</taxon>
        <taxon>Agromyces</taxon>
    </lineage>
</organism>
<dbReference type="Pfam" id="PF16875">
    <property type="entry name" value="Glyco_hydro_36N"/>
    <property type="match status" value="1"/>
</dbReference>
<evidence type="ECO:0000259" key="6">
    <source>
        <dbReference type="Pfam" id="PF16875"/>
    </source>
</evidence>
<feature type="domain" description="Glycosyl hydrolase family 36 C-terminal" evidence="5">
    <location>
        <begin position="588"/>
        <end position="665"/>
    </location>
</feature>
<dbReference type="CDD" id="cd14791">
    <property type="entry name" value="GH36"/>
    <property type="match status" value="1"/>
</dbReference>
<dbReference type="PRINTS" id="PR00743">
    <property type="entry name" value="GLHYDRLASE36"/>
</dbReference>
<dbReference type="InterPro" id="IPR000111">
    <property type="entry name" value="Glyco_hydro_27/36_CS"/>
</dbReference>
<accession>A0A4Q2M7N8</accession>
<dbReference type="Pfam" id="PF16874">
    <property type="entry name" value="Glyco_hydro_36C"/>
    <property type="match status" value="1"/>
</dbReference>
<comment type="caution">
    <text evidence="8">The sequence shown here is derived from an EMBL/GenBank/DDBJ whole genome shotgun (WGS) entry which is preliminary data.</text>
</comment>
<keyword evidence="4 7" id="KW-0326">Glycosidase</keyword>
<dbReference type="AlphaFoldDB" id="A0A4Q2M7N8"/>
<dbReference type="Proteomes" id="UP000581087">
    <property type="component" value="Unassembled WGS sequence"/>
</dbReference>
<keyword evidence="3 7" id="KW-0378">Hydrolase</keyword>
<feature type="domain" description="Glycosyl hydrolase family 36 N-terminal" evidence="6">
    <location>
        <begin position="101"/>
        <end position="239"/>
    </location>
</feature>
<dbReference type="InterPro" id="IPR038417">
    <property type="entry name" value="Alpga-gal_N_sf"/>
</dbReference>
<evidence type="ECO:0000313" key="10">
    <source>
        <dbReference type="Proteomes" id="UP000581087"/>
    </source>
</evidence>
<evidence type="ECO:0000256" key="2">
    <source>
        <dbReference type="ARBA" id="ARBA00012755"/>
    </source>
</evidence>
<dbReference type="Proteomes" id="UP000292686">
    <property type="component" value="Unassembled WGS sequence"/>
</dbReference>
<dbReference type="InterPro" id="IPR002252">
    <property type="entry name" value="Glyco_hydro_36"/>
</dbReference>